<dbReference type="Pfam" id="PF00440">
    <property type="entry name" value="TetR_N"/>
    <property type="match status" value="1"/>
</dbReference>
<protein>
    <submittedName>
        <fullName evidence="6">TetR/AcrR family transcriptional regulator</fullName>
    </submittedName>
</protein>
<dbReference type="Pfam" id="PF17754">
    <property type="entry name" value="TetR_C_14"/>
    <property type="match status" value="1"/>
</dbReference>
<dbReference type="PROSITE" id="PS50977">
    <property type="entry name" value="HTH_TETR_2"/>
    <property type="match status" value="1"/>
</dbReference>
<evidence type="ECO:0000259" key="5">
    <source>
        <dbReference type="PROSITE" id="PS50977"/>
    </source>
</evidence>
<feature type="DNA-binding region" description="H-T-H motif" evidence="4">
    <location>
        <begin position="32"/>
        <end position="51"/>
    </location>
</feature>
<evidence type="ECO:0000256" key="1">
    <source>
        <dbReference type="ARBA" id="ARBA00023015"/>
    </source>
</evidence>
<dbReference type="InterPro" id="IPR050109">
    <property type="entry name" value="HTH-type_TetR-like_transc_reg"/>
</dbReference>
<gene>
    <name evidence="6" type="ORF">LQ327_15185</name>
</gene>
<dbReference type="InterPro" id="IPR009057">
    <property type="entry name" value="Homeodomain-like_sf"/>
</dbReference>
<dbReference type="InterPro" id="IPR001647">
    <property type="entry name" value="HTH_TetR"/>
</dbReference>
<sequence>MSARDRRRSRTRQEFARAAARLFETQGFAATTVEEIAGAADYSASTFFRLFERKEDALFVDLDDSEDVLSTRMATVIAGGEWSAIREGLLRHATAWEADDPDFAATRTRLIHREPALARVYREHLEQWQAGIAAHLEQVRGAESEDDVMSMVAAGAIVSIYRAALRRQARLGGTIADHLERALDVFETSGSVSPLLDVARPATP</sequence>
<dbReference type="Gene3D" id="1.10.10.60">
    <property type="entry name" value="Homeodomain-like"/>
    <property type="match status" value="1"/>
</dbReference>
<dbReference type="PANTHER" id="PTHR30055:SF234">
    <property type="entry name" value="HTH-TYPE TRANSCRIPTIONAL REGULATOR BETI"/>
    <property type="match status" value="1"/>
</dbReference>
<comment type="caution">
    <text evidence="6">The sequence shown here is derived from an EMBL/GenBank/DDBJ whole genome shotgun (WGS) entry which is preliminary data.</text>
</comment>
<dbReference type="SUPFAM" id="SSF46689">
    <property type="entry name" value="Homeodomain-like"/>
    <property type="match status" value="1"/>
</dbReference>
<accession>A0ABS8P8X2</accession>
<evidence type="ECO:0000256" key="3">
    <source>
        <dbReference type="ARBA" id="ARBA00023163"/>
    </source>
</evidence>
<dbReference type="Proteomes" id="UP001199469">
    <property type="component" value="Unassembled WGS sequence"/>
</dbReference>
<evidence type="ECO:0000256" key="4">
    <source>
        <dbReference type="PROSITE-ProRule" id="PRU00335"/>
    </source>
</evidence>
<feature type="domain" description="HTH tetR-type" evidence="5">
    <location>
        <begin position="9"/>
        <end position="69"/>
    </location>
</feature>
<organism evidence="6 7">
    <name type="scientific">Actinomycetospora endophytica</name>
    <dbReference type="NCBI Taxonomy" id="2291215"/>
    <lineage>
        <taxon>Bacteria</taxon>
        <taxon>Bacillati</taxon>
        <taxon>Actinomycetota</taxon>
        <taxon>Actinomycetes</taxon>
        <taxon>Pseudonocardiales</taxon>
        <taxon>Pseudonocardiaceae</taxon>
        <taxon>Actinomycetospora</taxon>
    </lineage>
</organism>
<keyword evidence="7" id="KW-1185">Reference proteome</keyword>
<dbReference type="Gene3D" id="1.10.357.10">
    <property type="entry name" value="Tetracycline Repressor, domain 2"/>
    <property type="match status" value="1"/>
</dbReference>
<reference evidence="6 7" key="1">
    <citation type="submission" date="2021-11" db="EMBL/GenBank/DDBJ databases">
        <title>Draft genome sequence of Actinomycetospora sp. SF1 isolated from the rhizosphere soil.</title>
        <authorList>
            <person name="Duangmal K."/>
            <person name="Chantavorakit T."/>
        </authorList>
    </citation>
    <scope>NUCLEOTIDE SEQUENCE [LARGE SCALE GENOMIC DNA]</scope>
    <source>
        <strain evidence="6 7">TBRC 5722</strain>
    </source>
</reference>
<dbReference type="RefSeq" id="WP_230734937.1">
    <property type="nucleotide sequence ID" value="NZ_JAJNDB010000002.1"/>
</dbReference>
<dbReference type="InterPro" id="IPR041347">
    <property type="entry name" value="MftR_C"/>
</dbReference>
<keyword evidence="1" id="KW-0805">Transcription regulation</keyword>
<dbReference type="PANTHER" id="PTHR30055">
    <property type="entry name" value="HTH-TYPE TRANSCRIPTIONAL REGULATOR RUTR"/>
    <property type="match status" value="1"/>
</dbReference>
<keyword evidence="3" id="KW-0804">Transcription</keyword>
<evidence type="ECO:0000313" key="7">
    <source>
        <dbReference type="Proteomes" id="UP001199469"/>
    </source>
</evidence>
<name>A0ABS8P8X2_9PSEU</name>
<evidence type="ECO:0000256" key="2">
    <source>
        <dbReference type="ARBA" id="ARBA00023125"/>
    </source>
</evidence>
<proteinExistence type="predicted"/>
<keyword evidence="2 4" id="KW-0238">DNA-binding</keyword>
<evidence type="ECO:0000313" key="6">
    <source>
        <dbReference type="EMBL" id="MCD2194716.1"/>
    </source>
</evidence>
<dbReference type="EMBL" id="JAJNDB010000002">
    <property type="protein sequence ID" value="MCD2194716.1"/>
    <property type="molecule type" value="Genomic_DNA"/>
</dbReference>